<evidence type="ECO:0000313" key="1">
    <source>
        <dbReference type="EMBL" id="KAJ7725228.1"/>
    </source>
</evidence>
<keyword evidence="2" id="KW-1185">Reference proteome</keyword>
<sequence length="440" mass="49229">MCPSLMAQMDKSPFGRDLTIQVLKALQGTPIDNLLITGVIQTTARLGRGIFGQRQDWTLDIQKEIYQFCSSFPRGPGWLDVVISATMLVRVDDIEALESLPHMGTEGESQQVDRIYLALEHVQNMWEATRESGGPDEWDTVTTAVIDGLLRSLVGTGPLSEPPPPKALRIILRALPLPGDMSTTAFLILYNARPWFVHPSLQPILQEYLVWSHLGSISRKNKSHLGWRYLEMVFSRGNVWEGKANVREKFISVIRTVWVPDFDEHYKFTDIAEMSWALGFAALANVWETFEFTHYNSSMVTEILFGRKETRRVFPVLAGPPSSTALQLQHGHRDFIWQKGDPKSLPSPCWTTFSSELGTSLAQAATNARNTFIGLDLVSENGHPLKRVAEFLDTLDAIIGTDPGSGEVDIGGATKTYKNWKELRSYFMAELDSVEESLGG</sequence>
<dbReference type="AlphaFoldDB" id="A0AAD7MNK0"/>
<evidence type="ECO:0000313" key="2">
    <source>
        <dbReference type="Proteomes" id="UP001215280"/>
    </source>
</evidence>
<name>A0AAD7MNK0_9AGAR</name>
<dbReference type="EMBL" id="JARJLG010000230">
    <property type="protein sequence ID" value="KAJ7725228.1"/>
    <property type="molecule type" value="Genomic_DNA"/>
</dbReference>
<proteinExistence type="predicted"/>
<protein>
    <submittedName>
        <fullName evidence="1">Uncharacterized protein</fullName>
    </submittedName>
</protein>
<organism evidence="1 2">
    <name type="scientific">Mycena maculata</name>
    <dbReference type="NCBI Taxonomy" id="230809"/>
    <lineage>
        <taxon>Eukaryota</taxon>
        <taxon>Fungi</taxon>
        <taxon>Dikarya</taxon>
        <taxon>Basidiomycota</taxon>
        <taxon>Agaricomycotina</taxon>
        <taxon>Agaricomycetes</taxon>
        <taxon>Agaricomycetidae</taxon>
        <taxon>Agaricales</taxon>
        <taxon>Marasmiineae</taxon>
        <taxon>Mycenaceae</taxon>
        <taxon>Mycena</taxon>
    </lineage>
</organism>
<comment type="caution">
    <text evidence="1">The sequence shown here is derived from an EMBL/GenBank/DDBJ whole genome shotgun (WGS) entry which is preliminary data.</text>
</comment>
<accession>A0AAD7MNK0</accession>
<gene>
    <name evidence="1" type="ORF">DFH07DRAFT_783062</name>
</gene>
<reference evidence="1" key="1">
    <citation type="submission" date="2023-03" db="EMBL/GenBank/DDBJ databases">
        <title>Massive genome expansion in bonnet fungi (Mycena s.s.) driven by repeated elements and novel gene families across ecological guilds.</title>
        <authorList>
            <consortium name="Lawrence Berkeley National Laboratory"/>
            <person name="Harder C.B."/>
            <person name="Miyauchi S."/>
            <person name="Viragh M."/>
            <person name="Kuo A."/>
            <person name="Thoen E."/>
            <person name="Andreopoulos B."/>
            <person name="Lu D."/>
            <person name="Skrede I."/>
            <person name="Drula E."/>
            <person name="Henrissat B."/>
            <person name="Morin E."/>
            <person name="Kohler A."/>
            <person name="Barry K."/>
            <person name="LaButti K."/>
            <person name="Morin E."/>
            <person name="Salamov A."/>
            <person name="Lipzen A."/>
            <person name="Mereny Z."/>
            <person name="Hegedus B."/>
            <person name="Baldrian P."/>
            <person name="Stursova M."/>
            <person name="Weitz H."/>
            <person name="Taylor A."/>
            <person name="Grigoriev I.V."/>
            <person name="Nagy L.G."/>
            <person name="Martin F."/>
            <person name="Kauserud H."/>
        </authorList>
    </citation>
    <scope>NUCLEOTIDE SEQUENCE</scope>
    <source>
        <strain evidence="1">CBHHK188m</strain>
    </source>
</reference>
<dbReference type="Proteomes" id="UP001215280">
    <property type="component" value="Unassembled WGS sequence"/>
</dbReference>